<dbReference type="GO" id="GO:0003700">
    <property type="term" value="F:DNA-binding transcription factor activity"/>
    <property type="evidence" value="ECO:0007669"/>
    <property type="project" value="InterPro"/>
</dbReference>
<dbReference type="EMBL" id="JACJVO010000012">
    <property type="protein sequence ID" value="MBB6731568.1"/>
    <property type="molecule type" value="Genomic_DNA"/>
</dbReference>
<keyword evidence="3 8" id="KW-0597">Phosphoprotein</keyword>
<dbReference type="GO" id="GO:0043565">
    <property type="term" value="F:sequence-specific DNA binding"/>
    <property type="evidence" value="ECO:0007669"/>
    <property type="project" value="InterPro"/>
</dbReference>
<dbReference type="Gene3D" id="1.10.10.60">
    <property type="entry name" value="Homeodomain-like"/>
    <property type="match status" value="2"/>
</dbReference>
<dbReference type="Pfam" id="PF00072">
    <property type="entry name" value="Response_reg"/>
    <property type="match status" value="1"/>
</dbReference>
<evidence type="ECO:0000313" key="13">
    <source>
        <dbReference type="Proteomes" id="UP000564644"/>
    </source>
</evidence>
<dbReference type="SMART" id="SM00342">
    <property type="entry name" value="HTH_ARAC"/>
    <property type="match status" value="1"/>
</dbReference>
<evidence type="ECO:0000256" key="8">
    <source>
        <dbReference type="PROSITE-ProRule" id="PRU00169"/>
    </source>
</evidence>
<comment type="subcellular location">
    <subcellularLocation>
        <location evidence="1">Cytoplasm</location>
    </subcellularLocation>
</comment>
<keyword evidence="7" id="KW-0804">Transcription</keyword>
<dbReference type="InterPro" id="IPR001789">
    <property type="entry name" value="Sig_transdc_resp-reg_receiver"/>
</dbReference>
<name>A0A7X0SPP4_9BACL</name>
<dbReference type="PROSITE" id="PS50110">
    <property type="entry name" value="RESPONSE_REGULATORY"/>
    <property type="match status" value="1"/>
</dbReference>
<evidence type="ECO:0000256" key="6">
    <source>
        <dbReference type="ARBA" id="ARBA00023125"/>
    </source>
</evidence>
<evidence type="ECO:0000256" key="2">
    <source>
        <dbReference type="ARBA" id="ARBA00022490"/>
    </source>
</evidence>
<sequence>MYQVLLVDDEPLVRNVLRTLSDWKAKGFEICGEAGSGRTALELIGQTSPDIAIIDVNMPEMNGVELNRAIRERFPAVRTIMLSSYDDYDYVRDCLQNGAVDYLLKHRLDEAALTNVLNKAAAELSRKDPTEKAEEPNANSGETNADAVREAIVRAVKGSGGGAGDELEAEAARSGLYPGAVRYAAAALQITPFLLLTESYSDVQTSRLMRQVVELAQQTIGEIRERTAAYVENGRLAVVFASGERSEHAVAAEAERWMSKLRHALELLLNLKSVYAVGHVCGSLSQLAASYASAERSLDAAHAGPEASRGRPAAGTERAPEPGPRVSLKIEEQKQLLLHLEMLDEEGAKRLIGSVFGSIRHLPIHSQAAQTIVSELLHTGVKALGKWVPAPSLEEAIAELPPRGELGRIGGMAELEAWLQRYYSVLLKQLKRRRTAGPHSRHVSQAIAFVLENYTGSVTLELTAAAIGLNPSYLSRIFKEETRTTFSEYVNKVRIEAGRKLLESGEYSVKQISNLVGFATYNYFFKVFKEGTGMTPNEYASSLGRGAGAG</sequence>
<protein>
    <submittedName>
        <fullName evidence="12">Response regulator</fullName>
    </submittedName>
</protein>
<keyword evidence="13" id="KW-1185">Reference proteome</keyword>
<evidence type="ECO:0000256" key="3">
    <source>
        <dbReference type="ARBA" id="ARBA00022553"/>
    </source>
</evidence>
<dbReference type="Pfam" id="PF12833">
    <property type="entry name" value="HTH_18"/>
    <property type="match status" value="1"/>
</dbReference>
<dbReference type="PANTHER" id="PTHR42713">
    <property type="entry name" value="HISTIDINE KINASE-RELATED"/>
    <property type="match status" value="1"/>
</dbReference>
<dbReference type="SUPFAM" id="SSF46689">
    <property type="entry name" value="Homeodomain-like"/>
    <property type="match status" value="2"/>
</dbReference>
<keyword evidence="4" id="KW-0902">Two-component regulatory system</keyword>
<dbReference type="GO" id="GO:0005737">
    <property type="term" value="C:cytoplasm"/>
    <property type="evidence" value="ECO:0007669"/>
    <property type="project" value="UniProtKB-SubCell"/>
</dbReference>
<dbReference type="Gene3D" id="3.40.50.2300">
    <property type="match status" value="1"/>
</dbReference>
<dbReference type="PROSITE" id="PS00041">
    <property type="entry name" value="HTH_ARAC_FAMILY_1"/>
    <property type="match status" value="1"/>
</dbReference>
<evidence type="ECO:0000256" key="9">
    <source>
        <dbReference type="SAM" id="MobiDB-lite"/>
    </source>
</evidence>
<keyword evidence="6" id="KW-0238">DNA-binding</keyword>
<evidence type="ECO:0000259" key="10">
    <source>
        <dbReference type="PROSITE" id="PS01124"/>
    </source>
</evidence>
<accession>A0A7X0SPP4</accession>
<dbReference type="PROSITE" id="PS01124">
    <property type="entry name" value="HTH_ARAC_FAMILY_2"/>
    <property type="match status" value="1"/>
</dbReference>
<evidence type="ECO:0000256" key="7">
    <source>
        <dbReference type="ARBA" id="ARBA00023163"/>
    </source>
</evidence>
<dbReference type="InterPro" id="IPR018060">
    <property type="entry name" value="HTH_AraC"/>
</dbReference>
<dbReference type="AlphaFoldDB" id="A0A7X0SPP4"/>
<dbReference type="SUPFAM" id="SSF52172">
    <property type="entry name" value="CheY-like"/>
    <property type="match status" value="1"/>
</dbReference>
<dbReference type="InterPro" id="IPR011006">
    <property type="entry name" value="CheY-like_superfamily"/>
</dbReference>
<evidence type="ECO:0000259" key="11">
    <source>
        <dbReference type="PROSITE" id="PS50110"/>
    </source>
</evidence>
<dbReference type="RefSeq" id="WP_185129222.1">
    <property type="nucleotide sequence ID" value="NZ_JACJVO010000012.1"/>
</dbReference>
<keyword evidence="2" id="KW-0963">Cytoplasm</keyword>
<feature type="modified residue" description="4-aspartylphosphate" evidence="8">
    <location>
        <position position="55"/>
    </location>
</feature>
<dbReference type="InterPro" id="IPR018062">
    <property type="entry name" value="HTH_AraC-typ_CS"/>
</dbReference>
<evidence type="ECO:0000256" key="1">
    <source>
        <dbReference type="ARBA" id="ARBA00004496"/>
    </source>
</evidence>
<feature type="domain" description="HTH araC/xylS-type" evidence="10">
    <location>
        <begin position="444"/>
        <end position="542"/>
    </location>
</feature>
<organism evidence="12 13">
    <name type="scientific">Cohnella zeiphila</name>
    <dbReference type="NCBI Taxonomy" id="2761120"/>
    <lineage>
        <taxon>Bacteria</taxon>
        <taxon>Bacillati</taxon>
        <taxon>Bacillota</taxon>
        <taxon>Bacilli</taxon>
        <taxon>Bacillales</taxon>
        <taxon>Paenibacillaceae</taxon>
        <taxon>Cohnella</taxon>
    </lineage>
</organism>
<evidence type="ECO:0000256" key="4">
    <source>
        <dbReference type="ARBA" id="ARBA00023012"/>
    </source>
</evidence>
<keyword evidence="5" id="KW-0805">Transcription regulation</keyword>
<feature type="domain" description="Response regulatory" evidence="11">
    <location>
        <begin position="3"/>
        <end position="120"/>
    </location>
</feature>
<dbReference type="Proteomes" id="UP000564644">
    <property type="component" value="Unassembled WGS sequence"/>
</dbReference>
<dbReference type="InterPro" id="IPR051552">
    <property type="entry name" value="HptR"/>
</dbReference>
<dbReference type="CDD" id="cd17536">
    <property type="entry name" value="REC_YesN-like"/>
    <property type="match status" value="1"/>
</dbReference>
<feature type="region of interest" description="Disordered" evidence="9">
    <location>
        <begin position="300"/>
        <end position="326"/>
    </location>
</feature>
<proteinExistence type="predicted"/>
<dbReference type="GO" id="GO:0000160">
    <property type="term" value="P:phosphorelay signal transduction system"/>
    <property type="evidence" value="ECO:0007669"/>
    <property type="project" value="UniProtKB-KW"/>
</dbReference>
<evidence type="ECO:0000313" key="12">
    <source>
        <dbReference type="EMBL" id="MBB6731568.1"/>
    </source>
</evidence>
<comment type="caution">
    <text evidence="12">The sequence shown here is derived from an EMBL/GenBank/DDBJ whole genome shotgun (WGS) entry which is preliminary data.</text>
</comment>
<dbReference type="InterPro" id="IPR009057">
    <property type="entry name" value="Homeodomain-like_sf"/>
</dbReference>
<feature type="region of interest" description="Disordered" evidence="9">
    <location>
        <begin position="123"/>
        <end position="145"/>
    </location>
</feature>
<gene>
    <name evidence="12" type="ORF">H7C18_11670</name>
</gene>
<dbReference type="PANTHER" id="PTHR42713:SF3">
    <property type="entry name" value="TRANSCRIPTIONAL REGULATORY PROTEIN HPTR"/>
    <property type="match status" value="1"/>
</dbReference>
<dbReference type="SMART" id="SM00448">
    <property type="entry name" value="REC"/>
    <property type="match status" value="1"/>
</dbReference>
<evidence type="ECO:0000256" key="5">
    <source>
        <dbReference type="ARBA" id="ARBA00023015"/>
    </source>
</evidence>
<reference evidence="12 13" key="1">
    <citation type="submission" date="2020-08" db="EMBL/GenBank/DDBJ databases">
        <title>Cohnella phylogeny.</title>
        <authorList>
            <person name="Dunlap C."/>
        </authorList>
    </citation>
    <scope>NUCLEOTIDE SEQUENCE [LARGE SCALE GENOMIC DNA]</scope>
    <source>
        <strain evidence="12 13">CBP 2801</strain>
    </source>
</reference>
<feature type="compositionally biased region" description="Basic and acidic residues" evidence="9">
    <location>
        <begin position="124"/>
        <end position="135"/>
    </location>
</feature>